<comment type="caution">
    <text evidence="2">The sequence shown here is derived from an EMBL/GenBank/DDBJ whole genome shotgun (WGS) entry which is preliminary data.</text>
</comment>
<dbReference type="EMBL" id="JABEZU010000003">
    <property type="protein sequence ID" value="NOV98192.1"/>
    <property type="molecule type" value="Genomic_DNA"/>
</dbReference>
<organism evidence="2 3">
    <name type="scientific">Isoptericola halotolerans</name>
    <dbReference type="NCBI Taxonomy" id="300560"/>
    <lineage>
        <taxon>Bacteria</taxon>
        <taxon>Bacillati</taxon>
        <taxon>Actinomycetota</taxon>
        <taxon>Actinomycetes</taxon>
        <taxon>Micrococcales</taxon>
        <taxon>Promicromonosporaceae</taxon>
        <taxon>Isoptericola</taxon>
    </lineage>
</organism>
<feature type="region of interest" description="Disordered" evidence="1">
    <location>
        <begin position="1"/>
        <end position="20"/>
    </location>
</feature>
<proteinExistence type="predicted"/>
<evidence type="ECO:0008006" key="4">
    <source>
        <dbReference type="Google" id="ProtNLM"/>
    </source>
</evidence>
<dbReference type="RefSeq" id="WP_281360204.1">
    <property type="nucleotide sequence ID" value="NZ_BAAAML010000012.1"/>
</dbReference>
<evidence type="ECO:0000313" key="2">
    <source>
        <dbReference type="EMBL" id="NOV98192.1"/>
    </source>
</evidence>
<gene>
    <name evidence="2" type="ORF">HDG69_002777</name>
</gene>
<evidence type="ECO:0000313" key="3">
    <source>
        <dbReference type="Proteomes" id="UP000757540"/>
    </source>
</evidence>
<dbReference type="InterPro" id="IPR010985">
    <property type="entry name" value="Ribbon_hlx_hlx"/>
</dbReference>
<dbReference type="Proteomes" id="UP000757540">
    <property type="component" value="Unassembled WGS sequence"/>
</dbReference>
<dbReference type="SUPFAM" id="SSF47598">
    <property type="entry name" value="Ribbon-helix-helix"/>
    <property type="match status" value="1"/>
</dbReference>
<reference evidence="2 3" key="1">
    <citation type="submission" date="2020-05" db="EMBL/GenBank/DDBJ databases">
        <title>Genomic Encyclopedia of Type Strains, Phase III (KMG-III): the genomes of soil and plant-associated and newly described type strains.</title>
        <authorList>
            <person name="Whitman W."/>
        </authorList>
    </citation>
    <scope>NUCLEOTIDE SEQUENCE [LARGE SCALE GENOMIC DNA]</scope>
    <source>
        <strain evidence="2 3">KCTC 19046</strain>
    </source>
</reference>
<accession>A0ABX2A8P1</accession>
<name>A0ABX2A8P1_9MICO</name>
<evidence type="ECO:0000256" key="1">
    <source>
        <dbReference type="SAM" id="MobiDB-lite"/>
    </source>
</evidence>
<sequence>MRVSDEVWTAAREQAEKNGETVSDVVRRALVEYVTTSPPQESER</sequence>
<protein>
    <recommendedName>
        <fullName evidence="4">Ribbon-helix-helix CopG family protein</fullName>
    </recommendedName>
</protein>
<keyword evidence="3" id="KW-1185">Reference proteome</keyword>